<evidence type="ECO:0000313" key="2">
    <source>
        <dbReference type="Proteomes" id="UP001186974"/>
    </source>
</evidence>
<evidence type="ECO:0000313" key="1">
    <source>
        <dbReference type="EMBL" id="KAK3062785.1"/>
    </source>
</evidence>
<name>A0ACC3D6V3_9PEZI</name>
<gene>
    <name evidence="1" type="ORF">LTS18_003350</name>
</gene>
<reference evidence="1" key="1">
    <citation type="submission" date="2024-09" db="EMBL/GenBank/DDBJ databases">
        <title>Black Yeasts Isolated from many extreme environments.</title>
        <authorList>
            <person name="Coleine C."/>
            <person name="Stajich J.E."/>
            <person name="Selbmann L."/>
        </authorList>
    </citation>
    <scope>NUCLEOTIDE SEQUENCE</scope>
    <source>
        <strain evidence="1">CCFEE 5737</strain>
    </source>
</reference>
<proteinExistence type="predicted"/>
<accession>A0ACC3D6V3</accession>
<dbReference type="Proteomes" id="UP001186974">
    <property type="component" value="Unassembled WGS sequence"/>
</dbReference>
<comment type="caution">
    <text evidence="1">The sequence shown here is derived from an EMBL/GenBank/DDBJ whole genome shotgun (WGS) entry which is preliminary data.</text>
</comment>
<sequence>MQQFDKYSSILGEDALMTYEEGLAEIESFFPHTIDPAMDDQQPPVASPPALPTAQQCLSPEPQIIDPALLSEQPGHVEAMNARGGVGRNDYDCSSSTPNQEDLDSQRLALPQADQSTLHPQTSCNYEAWRLEDLMNEAYGRGYCGATRENALVLWLQNNDRVLESRSTKPVYTERELGSKTLEQLIPLVQTKYPARSRGRFKRWQCIDLLTSPSSRVSPSPGARQASTGGLNAAATPVRTGEQPTGIDQNNYDDTANTPSLLPASYDDWTVQQLKSEIVQRGGVCGGTRETKLQWLKDYDEVAAAGGVPESWDRKALGRKHMPELRKFVLFKFPHIVTAHMKKYDLLELLAPESEEEVDEGEAEGD</sequence>
<organism evidence="1 2">
    <name type="scientific">Coniosporium uncinatum</name>
    <dbReference type="NCBI Taxonomy" id="93489"/>
    <lineage>
        <taxon>Eukaryota</taxon>
        <taxon>Fungi</taxon>
        <taxon>Dikarya</taxon>
        <taxon>Ascomycota</taxon>
        <taxon>Pezizomycotina</taxon>
        <taxon>Dothideomycetes</taxon>
        <taxon>Dothideomycetes incertae sedis</taxon>
        <taxon>Coniosporium</taxon>
    </lineage>
</organism>
<protein>
    <submittedName>
        <fullName evidence="1">Uncharacterized protein</fullName>
    </submittedName>
</protein>
<dbReference type="EMBL" id="JAWDJW010007125">
    <property type="protein sequence ID" value="KAK3062785.1"/>
    <property type="molecule type" value="Genomic_DNA"/>
</dbReference>
<keyword evidence="2" id="KW-1185">Reference proteome</keyword>